<dbReference type="InterPro" id="IPR005302">
    <property type="entry name" value="MoCF_Sase_C"/>
</dbReference>
<evidence type="ECO:0000313" key="3">
    <source>
        <dbReference type="Proteomes" id="UP000612361"/>
    </source>
</evidence>
<dbReference type="InterPro" id="IPR011037">
    <property type="entry name" value="Pyrv_Knase-like_insert_dom_sf"/>
</dbReference>
<reference evidence="2" key="1">
    <citation type="submission" date="2020-08" db="EMBL/GenBank/DDBJ databases">
        <title>Novel species isolated from subtropical streams in China.</title>
        <authorList>
            <person name="Lu H."/>
        </authorList>
    </citation>
    <scope>NUCLEOTIDE SEQUENCE</scope>
    <source>
        <strain evidence="2">CY7W</strain>
    </source>
</reference>
<dbReference type="InterPro" id="IPR005303">
    <property type="entry name" value="MOCOS_middle"/>
</dbReference>
<name>A0A923I7H4_9BURK</name>
<accession>A0A923I7H4</accession>
<dbReference type="EMBL" id="JACOGG010000002">
    <property type="protein sequence ID" value="MBC3934065.1"/>
    <property type="molecule type" value="Genomic_DNA"/>
</dbReference>
<dbReference type="PROSITE" id="PS51340">
    <property type="entry name" value="MOSC"/>
    <property type="match status" value="1"/>
</dbReference>
<dbReference type="PANTHER" id="PTHR14237:SF19">
    <property type="entry name" value="MITOCHONDRIAL AMIDOXIME REDUCING COMPONENT 1"/>
    <property type="match status" value="1"/>
</dbReference>
<gene>
    <name evidence="2" type="ORF">H8K47_01710</name>
</gene>
<feature type="domain" description="MOSC" evidence="1">
    <location>
        <begin position="122"/>
        <end position="278"/>
    </location>
</feature>
<comment type="caution">
    <text evidence="2">The sequence shown here is derived from an EMBL/GenBank/DDBJ whole genome shotgun (WGS) entry which is preliminary data.</text>
</comment>
<dbReference type="RefSeq" id="WP_186879707.1">
    <property type="nucleotide sequence ID" value="NZ_JACOGG010000002.1"/>
</dbReference>
<dbReference type="GO" id="GO:0003824">
    <property type="term" value="F:catalytic activity"/>
    <property type="evidence" value="ECO:0007669"/>
    <property type="project" value="InterPro"/>
</dbReference>
<dbReference type="SUPFAM" id="SSF141673">
    <property type="entry name" value="MOSC N-terminal domain-like"/>
    <property type="match status" value="1"/>
</dbReference>
<protein>
    <submittedName>
        <fullName evidence="2">MOSC N-terminal beta barrel domain-containing protein</fullName>
    </submittedName>
</protein>
<sequence length="281" mass="30672">MPYLSELTLYPIKSCAGISLSNAVVGESGLVYQGIRDREWMLVTPDGQFLTQRSHPHMARLRIQIEDGVLHVSWSGRPDIALPPDIVWQRESTVTVWDDTLPALDAGDTIAAWFSAALGENCRLVKVAPHAQRTASLKWTGEPAVRTLFSDGYPFLLAAQSSLDDLNQRAVAQGHAAVPINRFRPNLVIADSPAFEEDYAAQFVFSDGIELRSVKPCTRCPMPAVDQTSGIAGWNPVDILQSYRSNPKVDGETTFGVNLIVAQGLGQTLQVGAQLDIDIAF</sequence>
<dbReference type="SUPFAM" id="SSF50800">
    <property type="entry name" value="PK beta-barrel domain-like"/>
    <property type="match status" value="1"/>
</dbReference>
<dbReference type="Pfam" id="PF03476">
    <property type="entry name" value="MOSC_N"/>
    <property type="match status" value="1"/>
</dbReference>
<dbReference type="GO" id="GO:0030151">
    <property type="term" value="F:molybdenum ion binding"/>
    <property type="evidence" value="ECO:0007669"/>
    <property type="project" value="InterPro"/>
</dbReference>
<dbReference type="Proteomes" id="UP000612361">
    <property type="component" value="Unassembled WGS sequence"/>
</dbReference>
<evidence type="ECO:0000313" key="2">
    <source>
        <dbReference type="EMBL" id="MBC3934065.1"/>
    </source>
</evidence>
<keyword evidence="3" id="KW-1185">Reference proteome</keyword>
<dbReference type="Pfam" id="PF03473">
    <property type="entry name" value="MOSC"/>
    <property type="match status" value="1"/>
</dbReference>
<dbReference type="GO" id="GO:0030170">
    <property type="term" value="F:pyridoxal phosphate binding"/>
    <property type="evidence" value="ECO:0007669"/>
    <property type="project" value="InterPro"/>
</dbReference>
<dbReference type="PANTHER" id="PTHR14237">
    <property type="entry name" value="MOLYBDOPTERIN COFACTOR SULFURASE MOSC"/>
    <property type="match status" value="1"/>
</dbReference>
<organism evidence="2 3">
    <name type="scientific">Undibacterium rugosum</name>
    <dbReference type="NCBI Taxonomy" id="2762291"/>
    <lineage>
        <taxon>Bacteria</taxon>
        <taxon>Pseudomonadati</taxon>
        <taxon>Pseudomonadota</taxon>
        <taxon>Betaproteobacteria</taxon>
        <taxon>Burkholderiales</taxon>
        <taxon>Oxalobacteraceae</taxon>
        <taxon>Undibacterium</taxon>
    </lineage>
</organism>
<dbReference type="AlphaFoldDB" id="A0A923I7H4"/>
<evidence type="ECO:0000259" key="1">
    <source>
        <dbReference type="PROSITE" id="PS51340"/>
    </source>
</evidence>
<proteinExistence type="predicted"/>